<accession>A0A4S4LND6</accession>
<gene>
    <name evidence="2" type="ORF">EW146_g7194</name>
</gene>
<comment type="caution">
    <text evidence="2">The sequence shown here is derived from an EMBL/GenBank/DDBJ whole genome shotgun (WGS) entry which is preliminary data.</text>
</comment>
<dbReference type="AlphaFoldDB" id="A0A4S4LND6"/>
<keyword evidence="3" id="KW-1185">Reference proteome</keyword>
<feature type="compositionally biased region" description="Basic and acidic residues" evidence="1">
    <location>
        <begin position="132"/>
        <end position="144"/>
    </location>
</feature>
<organism evidence="2 3">
    <name type="scientific">Bondarzewia mesenterica</name>
    <dbReference type="NCBI Taxonomy" id="1095465"/>
    <lineage>
        <taxon>Eukaryota</taxon>
        <taxon>Fungi</taxon>
        <taxon>Dikarya</taxon>
        <taxon>Basidiomycota</taxon>
        <taxon>Agaricomycotina</taxon>
        <taxon>Agaricomycetes</taxon>
        <taxon>Russulales</taxon>
        <taxon>Bondarzewiaceae</taxon>
        <taxon>Bondarzewia</taxon>
    </lineage>
</organism>
<feature type="region of interest" description="Disordered" evidence="1">
    <location>
        <begin position="1"/>
        <end position="62"/>
    </location>
</feature>
<evidence type="ECO:0000313" key="2">
    <source>
        <dbReference type="EMBL" id="THH12981.1"/>
    </source>
</evidence>
<reference evidence="2 3" key="1">
    <citation type="submission" date="2019-02" db="EMBL/GenBank/DDBJ databases">
        <title>Genome sequencing of the rare red list fungi Bondarzewia mesenterica.</title>
        <authorList>
            <person name="Buettner E."/>
            <person name="Kellner H."/>
        </authorList>
    </citation>
    <scope>NUCLEOTIDE SEQUENCE [LARGE SCALE GENOMIC DNA]</scope>
    <source>
        <strain evidence="2 3">DSM 108281</strain>
    </source>
</reference>
<protein>
    <submittedName>
        <fullName evidence="2">Uncharacterized protein</fullName>
    </submittedName>
</protein>
<evidence type="ECO:0000256" key="1">
    <source>
        <dbReference type="SAM" id="MobiDB-lite"/>
    </source>
</evidence>
<proteinExistence type="predicted"/>
<evidence type="ECO:0000313" key="3">
    <source>
        <dbReference type="Proteomes" id="UP000310158"/>
    </source>
</evidence>
<name>A0A4S4LND6_9AGAM</name>
<sequence>MANCDINTPKKDGEKWAMHERIETNVERTKRGTHGEVPPQPPDPVQKPPDPEQQPSKNHLGQLLEHRRETIASKHDLECDEAVDPPVKRRLHVQGDETQLASTMPVTLQACDVGLKRLQLVAGRKPLTQRASKREEGHGVHENAKVVGGRHN</sequence>
<feature type="region of interest" description="Disordered" evidence="1">
    <location>
        <begin position="127"/>
        <end position="152"/>
    </location>
</feature>
<dbReference type="EMBL" id="SGPL01000397">
    <property type="protein sequence ID" value="THH12981.1"/>
    <property type="molecule type" value="Genomic_DNA"/>
</dbReference>
<feature type="compositionally biased region" description="Basic and acidic residues" evidence="1">
    <location>
        <begin position="8"/>
        <end position="34"/>
    </location>
</feature>
<dbReference type="Proteomes" id="UP000310158">
    <property type="component" value="Unassembled WGS sequence"/>
</dbReference>
<feature type="compositionally biased region" description="Pro residues" evidence="1">
    <location>
        <begin position="38"/>
        <end position="52"/>
    </location>
</feature>